<dbReference type="InterPro" id="IPR027417">
    <property type="entry name" value="P-loop_NTPase"/>
</dbReference>
<evidence type="ECO:0000313" key="3">
    <source>
        <dbReference type="Proteomes" id="UP000606490"/>
    </source>
</evidence>
<reference evidence="2 3" key="1">
    <citation type="submission" date="2021-01" db="EMBL/GenBank/DDBJ databases">
        <title>Belnapia mucosa sp. nov. and Belnapia arida sp. nov., isolated from the Tabernas Desert (Almeria, Spain).</title>
        <authorList>
            <person name="Molina-Menor E."/>
            <person name="Vidal-Verdu A."/>
            <person name="Calonge A."/>
            <person name="Satari L."/>
            <person name="Pereto Magraner J."/>
            <person name="Porcar Miralles M."/>
        </authorList>
    </citation>
    <scope>NUCLEOTIDE SEQUENCE [LARGE SCALE GENOMIC DNA]</scope>
    <source>
        <strain evidence="2 3">T6</strain>
    </source>
</reference>
<dbReference type="Gene3D" id="3.40.50.300">
    <property type="entry name" value="P-loop containing nucleotide triphosphate hydrolases"/>
    <property type="match status" value="1"/>
</dbReference>
<gene>
    <name evidence="2" type="ORF">JMJ55_28605</name>
</gene>
<name>A0ABS1VC83_9PROT</name>
<dbReference type="InterPro" id="IPR041685">
    <property type="entry name" value="AAA_GajA/Old/RecF-like"/>
</dbReference>
<comment type="caution">
    <text evidence="2">The sequence shown here is derived from an EMBL/GenBank/DDBJ whole genome shotgun (WGS) entry which is preliminary data.</text>
</comment>
<dbReference type="Proteomes" id="UP000606490">
    <property type="component" value="Unassembled WGS sequence"/>
</dbReference>
<organism evidence="2 3">
    <name type="scientific">Belnapia mucosa</name>
    <dbReference type="NCBI Taxonomy" id="2804532"/>
    <lineage>
        <taxon>Bacteria</taxon>
        <taxon>Pseudomonadati</taxon>
        <taxon>Pseudomonadota</taxon>
        <taxon>Alphaproteobacteria</taxon>
        <taxon>Acetobacterales</taxon>
        <taxon>Roseomonadaceae</taxon>
        <taxon>Belnapia</taxon>
    </lineage>
</organism>
<sequence length="68" mass="7535">MQIESITVSNFRSVGPDPLRVTVSTEITAIVGPNGAGKTAFLHALIKLYTLEVMQRHLDIERERRGLS</sequence>
<protein>
    <submittedName>
        <fullName evidence="2">AAA family ATPase</fullName>
    </submittedName>
</protein>
<dbReference type="EMBL" id="JAEUXJ010000032">
    <property type="protein sequence ID" value="MBL6459287.1"/>
    <property type="molecule type" value="Genomic_DNA"/>
</dbReference>
<feature type="domain" description="Endonuclease GajA/Old nuclease/RecF-like AAA" evidence="1">
    <location>
        <begin position="1"/>
        <end position="50"/>
    </location>
</feature>
<accession>A0ABS1VC83</accession>
<dbReference type="Pfam" id="PF13175">
    <property type="entry name" value="AAA_15"/>
    <property type="match status" value="1"/>
</dbReference>
<evidence type="ECO:0000313" key="2">
    <source>
        <dbReference type="EMBL" id="MBL6459287.1"/>
    </source>
</evidence>
<evidence type="ECO:0000259" key="1">
    <source>
        <dbReference type="Pfam" id="PF13175"/>
    </source>
</evidence>
<dbReference type="RefSeq" id="WP_202829016.1">
    <property type="nucleotide sequence ID" value="NZ_JAEUXJ010000032.1"/>
</dbReference>
<dbReference type="SUPFAM" id="SSF52540">
    <property type="entry name" value="P-loop containing nucleoside triphosphate hydrolases"/>
    <property type="match status" value="1"/>
</dbReference>
<proteinExistence type="predicted"/>
<keyword evidence="3" id="KW-1185">Reference proteome</keyword>